<dbReference type="Proteomes" id="UP000270924">
    <property type="component" value="Unassembled WGS sequence"/>
</dbReference>
<evidence type="ECO:0000256" key="8">
    <source>
        <dbReference type="ARBA" id="ARBA00048799"/>
    </source>
</evidence>
<protein>
    <recommendedName>
        <fullName evidence="3">N-terminal methionine N(alpha)-acetyltransferase NatE</fullName>
        <ecNumber evidence="3">2.3.1.258</ecNumber>
    </recommendedName>
</protein>
<evidence type="ECO:0000256" key="10">
    <source>
        <dbReference type="ARBA" id="ARBA00049103"/>
    </source>
</evidence>
<evidence type="ECO:0000259" key="12">
    <source>
        <dbReference type="PROSITE" id="PS51186"/>
    </source>
</evidence>
<comment type="catalytic activity">
    <reaction evidence="8">
        <text>N-terminal L-methionyl-L-valyl-[protein] + acetyl-CoA = N-terminal N(alpha)-acetyl-L-methionyl-L-valyl-[protein] + CoA + H(+)</text>
        <dbReference type="Rhea" id="RHEA:50572"/>
        <dbReference type="Rhea" id="RHEA-COMP:12730"/>
        <dbReference type="Rhea" id="RHEA-COMP:12731"/>
        <dbReference type="ChEBI" id="CHEBI:15378"/>
        <dbReference type="ChEBI" id="CHEBI:57287"/>
        <dbReference type="ChEBI" id="CHEBI:57288"/>
        <dbReference type="ChEBI" id="CHEBI:133402"/>
        <dbReference type="ChEBI" id="CHEBI:133403"/>
        <dbReference type="EC" id="2.3.1.258"/>
    </reaction>
</comment>
<dbReference type="GO" id="GO:0120518">
    <property type="term" value="F:protein N-terminal-methionine acetyltransferase activity"/>
    <property type="evidence" value="ECO:0007669"/>
    <property type="project" value="UniProtKB-EC"/>
</dbReference>
<evidence type="ECO:0000256" key="9">
    <source>
        <dbReference type="ARBA" id="ARBA00049002"/>
    </source>
</evidence>
<evidence type="ECO:0000256" key="4">
    <source>
        <dbReference type="ARBA" id="ARBA00048251"/>
    </source>
</evidence>
<comment type="catalytic activity">
    <reaction evidence="10">
        <text>N-terminal L-methionyl-L-leucyl-[protein] + acetyl-CoA = N-terminal N(alpha)-acetyl-L-methionyl-L-leucyl-[protein] + CoA + H(+)</text>
        <dbReference type="Rhea" id="RHEA:50520"/>
        <dbReference type="Rhea" id="RHEA-COMP:12711"/>
        <dbReference type="Rhea" id="RHEA-COMP:12712"/>
        <dbReference type="ChEBI" id="CHEBI:15378"/>
        <dbReference type="ChEBI" id="CHEBI:57287"/>
        <dbReference type="ChEBI" id="CHEBI:57288"/>
        <dbReference type="ChEBI" id="CHEBI:133377"/>
        <dbReference type="ChEBI" id="CHEBI:133378"/>
        <dbReference type="EC" id="2.3.1.258"/>
    </reaction>
</comment>
<comment type="catalytic activity">
    <reaction evidence="6">
        <text>N-terminal L-methionyl-L-phenylalanyl-[protein] + acetyl-CoA = N-terminal N(alpha)-acetyl-L-methionyl-L-phenylalanyl-[protein] + CoA + H(+)</text>
        <dbReference type="Rhea" id="RHEA:50528"/>
        <dbReference type="Rhea" id="RHEA-COMP:12715"/>
        <dbReference type="Rhea" id="RHEA-COMP:12716"/>
        <dbReference type="ChEBI" id="CHEBI:15378"/>
        <dbReference type="ChEBI" id="CHEBI:57287"/>
        <dbReference type="ChEBI" id="CHEBI:57288"/>
        <dbReference type="ChEBI" id="CHEBI:133382"/>
        <dbReference type="ChEBI" id="CHEBI:133383"/>
        <dbReference type="EC" id="2.3.1.258"/>
    </reaction>
</comment>
<evidence type="ECO:0000256" key="6">
    <source>
        <dbReference type="ARBA" id="ARBA00048490"/>
    </source>
</evidence>
<accession>A0A3P7E695</accession>
<evidence type="ECO:0000256" key="11">
    <source>
        <dbReference type="ARBA" id="ARBA00049454"/>
    </source>
</evidence>
<dbReference type="OrthoDB" id="47374at2759"/>
<dbReference type="OMA" id="YYCKRIE"/>
<comment type="catalytic activity">
    <reaction evidence="9">
        <text>N-terminal L-methionyl-L-alanyl-[protein] + acetyl-CoA = N-terminal N(alpha)-acetyl-L-methionyl-L-alanyl-[protein] + CoA + H(+)</text>
        <dbReference type="Rhea" id="RHEA:50564"/>
        <dbReference type="Rhea" id="RHEA-COMP:12726"/>
        <dbReference type="Rhea" id="RHEA-COMP:12727"/>
        <dbReference type="ChEBI" id="CHEBI:15378"/>
        <dbReference type="ChEBI" id="CHEBI:57287"/>
        <dbReference type="ChEBI" id="CHEBI:57288"/>
        <dbReference type="ChEBI" id="CHEBI:133398"/>
        <dbReference type="ChEBI" id="CHEBI:133399"/>
        <dbReference type="EC" id="2.3.1.258"/>
    </reaction>
</comment>
<name>A0A3P7E695_WUCBA</name>
<comment type="catalytic activity">
    <reaction evidence="11">
        <text>N-terminal L-methionyl-L-threonyl-[protein] + acetyl-CoA = N-terminal N(alpha)-acetyl-L-methionyl-L-threonyl-[protein] + CoA + H(+)</text>
        <dbReference type="Rhea" id="RHEA:50576"/>
        <dbReference type="Rhea" id="RHEA-COMP:12732"/>
        <dbReference type="Rhea" id="RHEA-COMP:12733"/>
        <dbReference type="ChEBI" id="CHEBI:15378"/>
        <dbReference type="ChEBI" id="CHEBI:57287"/>
        <dbReference type="ChEBI" id="CHEBI:57288"/>
        <dbReference type="ChEBI" id="CHEBI:133404"/>
        <dbReference type="ChEBI" id="CHEBI:133405"/>
        <dbReference type="EC" id="2.3.1.258"/>
    </reaction>
</comment>
<keyword evidence="14" id="KW-1185">Reference proteome</keyword>
<dbReference type="Gene3D" id="3.40.630.30">
    <property type="match status" value="1"/>
</dbReference>
<dbReference type="InParanoid" id="A0A3P7E695"/>
<dbReference type="EMBL" id="UYWW01002118">
    <property type="protein sequence ID" value="VDM11409.1"/>
    <property type="molecule type" value="Genomic_DNA"/>
</dbReference>
<evidence type="ECO:0000313" key="14">
    <source>
        <dbReference type="Proteomes" id="UP000270924"/>
    </source>
</evidence>
<dbReference type="GO" id="GO:0031415">
    <property type="term" value="C:NatA complex"/>
    <property type="evidence" value="ECO:0007669"/>
    <property type="project" value="TreeGrafter"/>
</dbReference>
<dbReference type="SUPFAM" id="SSF55729">
    <property type="entry name" value="Acyl-CoA N-acyltransferases (Nat)"/>
    <property type="match status" value="1"/>
</dbReference>
<keyword evidence="2" id="KW-0012">Acyltransferase</keyword>
<gene>
    <name evidence="13" type="ORF">WBA_LOCUS4795</name>
</gene>
<dbReference type="InterPro" id="IPR000182">
    <property type="entry name" value="GNAT_dom"/>
</dbReference>
<feature type="domain" description="N-acetyltransferase" evidence="12">
    <location>
        <begin position="1"/>
        <end position="65"/>
    </location>
</feature>
<dbReference type="InterPro" id="IPR016181">
    <property type="entry name" value="Acyl_CoA_acyltransferase"/>
</dbReference>
<evidence type="ECO:0000256" key="5">
    <source>
        <dbReference type="ARBA" id="ARBA00048335"/>
    </source>
</evidence>
<evidence type="ECO:0000256" key="1">
    <source>
        <dbReference type="ARBA" id="ARBA00022679"/>
    </source>
</evidence>
<evidence type="ECO:0000313" key="13">
    <source>
        <dbReference type="EMBL" id="VDM11409.1"/>
    </source>
</evidence>
<comment type="catalytic activity">
    <reaction evidence="7">
        <text>N-terminal L-methionyl-L-lysyl-[protein] + acetyl-CoA = N-terminal N(alpha)-acetyl-L-methionyl-L-lysyl-[protein] + CoA + H(+)</text>
        <dbReference type="Rhea" id="RHEA:50580"/>
        <dbReference type="Rhea" id="RHEA-COMP:12734"/>
        <dbReference type="Rhea" id="RHEA-COMP:12735"/>
        <dbReference type="ChEBI" id="CHEBI:15378"/>
        <dbReference type="ChEBI" id="CHEBI:57287"/>
        <dbReference type="ChEBI" id="CHEBI:57288"/>
        <dbReference type="ChEBI" id="CHEBI:133406"/>
        <dbReference type="ChEBI" id="CHEBI:133407"/>
        <dbReference type="EC" id="2.3.1.258"/>
    </reaction>
</comment>
<dbReference type="EC" id="2.3.1.258" evidence="3"/>
<keyword evidence="1" id="KW-0808">Transferase</keyword>
<dbReference type="AlphaFoldDB" id="A0A3P7E695"/>
<dbReference type="PROSITE" id="PS51186">
    <property type="entry name" value="GNAT"/>
    <property type="match status" value="1"/>
</dbReference>
<comment type="catalytic activity">
    <reaction evidence="4">
        <text>N-terminal L-methionyl-L-seryl-[protein] + acetyl-CoA = N-terminal N(alpha)-acetyl-L-methionyl-L-seryl-[protein] + CoA + H(+)</text>
        <dbReference type="Rhea" id="RHEA:50568"/>
        <dbReference type="Rhea" id="RHEA-COMP:12728"/>
        <dbReference type="Rhea" id="RHEA-COMP:12729"/>
        <dbReference type="ChEBI" id="CHEBI:15378"/>
        <dbReference type="ChEBI" id="CHEBI:57287"/>
        <dbReference type="ChEBI" id="CHEBI:57288"/>
        <dbReference type="ChEBI" id="CHEBI:133400"/>
        <dbReference type="ChEBI" id="CHEBI:133401"/>
        <dbReference type="EC" id="2.3.1.258"/>
    </reaction>
</comment>
<proteinExistence type="predicted"/>
<dbReference type="GO" id="GO:0007064">
    <property type="term" value="P:mitotic sister chromatid cohesion"/>
    <property type="evidence" value="ECO:0007669"/>
    <property type="project" value="TreeGrafter"/>
</dbReference>
<dbReference type="InterPro" id="IPR051556">
    <property type="entry name" value="N-term/lysine_N-AcTrnsfr"/>
</dbReference>
<reference evidence="13 14" key="1">
    <citation type="submission" date="2018-11" db="EMBL/GenBank/DDBJ databases">
        <authorList>
            <consortium name="Pathogen Informatics"/>
        </authorList>
    </citation>
    <scope>NUCLEOTIDE SEQUENCE [LARGE SCALE GENOMIC DNA]</scope>
</reference>
<organism evidence="13 14">
    <name type="scientific">Wuchereria bancrofti</name>
    <dbReference type="NCBI Taxonomy" id="6293"/>
    <lineage>
        <taxon>Eukaryota</taxon>
        <taxon>Metazoa</taxon>
        <taxon>Ecdysozoa</taxon>
        <taxon>Nematoda</taxon>
        <taxon>Chromadorea</taxon>
        <taxon>Rhabditida</taxon>
        <taxon>Spirurina</taxon>
        <taxon>Spiruromorpha</taxon>
        <taxon>Filarioidea</taxon>
        <taxon>Onchocercidae</taxon>
        <taxon>Wuchereria</taxon>
    </lineage>
</organism>
<evidence type="ECO:0000256" key="3">
    <source>
        <dbReference type="ARBA" id="ARBA00039121"/>
    </source>
</evidence>
<evidence type="ECO:0000256" key="2">
    <source>
        <dbReference type="ARBA" id="ARBA00023315"/>
    </source>
</evidence>
<comment type="catalytic activity">
    <reaction evidence="5">
        <text>N-terminal L-methionyl-L-tyrosyl-[protein] + acetyl-CoA = N-terminal N(alpha)-acetyl-L-methionyl-L-tyrosyl-[protein] + CoA + H(+)</text>
        <dbReference type="Rhea" id="RHEA:50532"/>
        <dbReference type="Rhea" id="RHEA-COMP:12717"/>
        <dbReference type="Rhea" id="RHEA-COMP:12718"/>
        <dbReference type="ChEBI" id="CHEBI:15378"/>
        <dbReference type="ChEBI" id="CHEBI:57287"/>
        <dbReference type="ChEBI" id="CHEBI:57288"/>
        <dbReference type="ChEBI" id="CHEBI:133384"/>
        <dbReference type="ChEBI" id="CHEBI:133385"/>
        <dbReference type="EC" id="2.3.1.258"/>
    </reaction>
</comment>
<sequence length="73" mass="8620">MLLEHVFTLCDRDPTIGNIYLHVQINNESALDFYKRFGFEVVGVAEKYYKRIEPDSAYVLVKKIDREVRENLP</sequence>
<evidence type="ECO:0000256" key="7">
    <source>
        <dbReference type="ARBA" id="ARBA00048618"/>
    </source>
</evidence>
<dbReference type="PANTHER" id="PTHR42919">
    <property type="entry name" value="N-ALPHA-ACETYLTRANSFERASE"/>
    <property type="match status" value="1"/>
</dbReference>
<dbReference type="PANTHER" id="PTHR42919:SF8">
    <property type="entry name" value="N-ALPHA-ACETYLTRANSFERASE 50"/>
    <property type="match status" value="1"/>
</dbReference>